<dbReference type="AlphaFoldDB" id="A0A085GD82"/>
<dbReference type="NCBIfam" id="NF005559">
    <property type="entry name" value="PRK07231.1"/>
    <property type="match status" value="1"/>
</dbReference>
<dbReference type="SUPFAM" id="SSF51735">
    <property type="entry name" value="NAD(P)-binding Rossmann-fold domains"/>
    <property type="match status" value="1"/>
</dbReference>
<dbReference type="eggNOG" id="COG1028">
    <property type="taxonomic scope" value="Bacteria"/>
</dbReference>
<dbReference type="CDD" id="cd05233">
    <property type="entry name" value="SDR_c"/>
    <property type="match status" value="1"/>
</dbReference>
<proteinExistence type="inferred from homology"/>
<dbReference type="InterPro" id="IPR002347">
    <property type="entry name" value="SDR_fam"/>
</dbReference>
<dbReference type="EC" id="1.-.-.-" evidence="3"/>
<dbReference type="RefSeq" id="WP_034790451.1">
    <property type="nucleotide sequence ID" value="NZ_JMPJ01000047.1"/>
</dbReference>
<sequence>MTHPIALVTGGTSGIGKATAKLLAAKGAIVTISGRREAEGAQVVAEIRAAGGQANFVRCDVSDEDKVRSLIEGVAAQHGRLDWMANCAAVSLETKLLADSDSEIFKTMIDINLMGTYYIMKHVIRQMQQQGGGSIVNISSIAGIKGSPLFGPYAATKFGVVGMTKSAALECAAQNIRINAVAPGGVRTELLEGLFAMGQFDEAVVAGMHPVKRIGEPVEIANGIAWLLSDESSFVTGHVLSIDGGLQAL</sequence>
<dbReference type="OrthoDB" id="9803628at2"/>
<dbReference type="GO" id="GO:0004316">
    <property type="term" value="F:3-oxoacyl-[acyl-carrier-protein] reductase (NADPH) activity"/>
    <property type="evidence" value="ECO:0007669"/>
    <property type="project" value="UniProtKB-EC"/>
</dbReference>
<name>A0A085GD82_EWIA3</name>
<comment type="caution">
    <text evidence="3">The sequence shown here is derived from an EMBL/GenBank/DDBJ whole genome shotgun (WGS) entry which is preliminary data.</text>
</comment>
<dbReference type="EC" id="1.1.1.100" evidence="3"/>
<dbReference type="Proteomes" id="UP000028640">
    <property type="component" value="Unassembled WGS sequence"/>
</dbReference>
<evidence type="ECO:0000313" key="4">
    <source>
        <dbReference type="Proteomes" id="UP000028640"/>
    </source>
</evidence>
<dbReference type="Pfam" id="PF13561">
    <property type="entry name" value="adh_short_C2"/>
    <property type="match status" value="1"/>
</dbReference>
<dbReference type="STRING" id="910964.GEAM_1660"/>
<dbReference type="InterPro" id="IPR020904">
    <property type="entry name" value="Sc_DH/Rdtase_CS"/>
</dbReference>
<comment type="similarity">
    <text evidence="1">Belongs to the short-chain dehydrogenases/reductases (SDR) family.</text>
</comment>
<dbReference type="InterPro" id="IPR036291">
    <property type="entry name" value="NAD(P)-bd_dom_sf"/>
</dbReference>
<evidence type="ECO:0000256" key="2">
    <source>
        <dbReference type="ARBA" id="ARBA00023002"/>
    </source>
</evidence>
<dbReference type="PROSITE" id="PS00061">
    <property type="entry name" value="ADH_SHORT"/>
    <property type="match status" value="1"/>
</dbReference>
<dbReference type="PRINTS" id="PR00081">
    <property type="entry name" value="GDHRDH"/>
</dbReference>
<evidence type="ECO:0000313" key="3">
    <source>
        <dbReference type="EMBL" id="KFC81677.1"/>
    </source>
</evidence>
<reference evidence="3 4" key="1">
    <citation type="submission" date="2014-05" db="EMBL/GenBank/DDBJ databases">
        <title>ATOL: Assembling a taxonomically balanced genome-scale reconstruction of the evolutionary history of the Enterobacteriaceae.</title>
        <authorList>
            <person name="Plunkett G.III."/>
            <person name="Neeno-Eckwall E.C."/>
            <person name="Glasner J.D."/>
            <person name="Perna N.T."/>
        </authorList>
    </citation>
    <scope>NUCLEOTIDE SEQUENCE [LARGE SCALE GENOMIC DNA]</scope>
    <source>
        <strain evidence="3 4">ATCC 33852</strain>
    </source>
</reference>
<gene>
    <name evidence="3" type="ORF">GEAM_1660</name>
</gene>
<organism evidence="3 4">
    <name type="scientific">Ewingella americana (strain ATCC 33852 / DSM 4580 / CCUG 14506 / JCM 5911 / LMG 7869 / NCTC 12157 / CDC 1468-78)</name>
    <dbReference type="NCBI Taxonomy" id="910964"/>
    <lineage>
        <taxon>Bacteria</taxon>
        <taxon>Pseudomonadati</taxon>
        <taxon>Pseudomonadota</taxon>
        <taxon>Gammaproteobacteria</taxon>
        <taxon>Enterobacterales</taxon>
        <taxon>Yersiniaceae</taxon>
        <taxon>Ewingella</taxon>
    </lineage>
</organism>
<dbReference type="FunFam" id="3.40.50.720:FF:000084">
    <property type="entry name" value="Short-chain dehydrogenase reductase"/>
    <property type="match status" value="1"/>
</dbReference>
<keyword evidence="4" id="KW-1185">Reference proteome</keyword>
<dbReference type="PRINTS" id="PR00080">
    <property type="entry name" value="SDRFAMILY"/>
</dbReference>
<accession>A0A085GD82</accession>
<dbReference type="GeneID" id="78380008"/>
<dbReference type="EC" id="1.1.1.-" evidence="3"/>
<dbReference type="PANTHER" id="PTHR24321">
    <property type="entry name" value="DEHYDROGENASES, SHORT CHAIN"/>
    <property type="match status" value="1"/>
</dbReference>
<dbReference type="EMBL" id="JMPJ01000047">
    <property type="protein sequence ID" value="KFC81677.1"/>
    <property type="molecule type" value="Genomic_DNA"/>
</dbReference>
<keyword evidence="2 3" id="KW-0560">Oxidoreductase</keyword>
<protein>
    <submittedName>
        <fullName evidence="3">3-oxoacyl-[acyl-carrier protein] reductase</fullName>
        <ecNumber evidence="3">1.-.-.-</ecNumber>
        <ecNumber evidence="3">1.1.1.-</ecNumber>
        <ecNumber evidence="3">1.1.1.100</ecNumber>
    </submittedName>
</protein>
<dbReference type="PANTHER" id="PTHR24321:SF11">
    <property type="entry name" value="BLR0893 PROTEIN"/>
    <property type="match status" value="1"/>
</dbReference>
<dbReference type="Gene3D" id="3.40.50.720">
    <property type="entry name" value="NAD(P)-binding Rossmann-like Domain"/>
    <property type="match status" value="1"/>
</dbReference>
<evidence type="ECO:0000256" key="1">
    <source>
        <dbReference type="ARBA" id="ARBA00006484"/>
    </source>
</evidence>